<comment type="caution">
    <text evidence="1">The sequence shown here is derived from an EMBL/GenBank/DDBJ whole genome shotgun (WGS) entry which is preliminary data.</text>
</comment>
<sequence length="55" mass="6117">MKLERGRVRAIAARDEICSAKVDVFAVAAGHLHHDVLRIFYILNSGREPAHDTSC</sequence>
<gene>
    <name evidence="1" type="ORF">GGD53_005721</name>
</gene>
<name>A0A7W6QDF5_9HYPH</name>
<reference evidence="1 2" key="1">
    <citation type="submission" date="2020-08" db="EMBL/GenBank/DDBJ databases">
        <title>Genomic Encyclopedia of Type Strains, Phase IV (KMG-V): Genome sequencing to study the core and pangenomes of soil and plant-associated prokaryotes.</title>
        <authorList>
            <person name="Whitman W."/>
        </authorList>
    </citation>
    <scope>NUCLEOTIDE SEQUENCE [LARGE SCALE GENOMIC DNA]</scope>
    <source>
        <strain evidence="1 2">SEMIA 4074</strain>
    </source>
</reference>
<dbReference type="Proteomes" id="UP000524492">
    <property type="component" value="Unassembled WGS sequence"/>
</dbReference>
<evidence type="ECO:0000313" key="2">
    <source>
        <dbReference type="Proteomes" id="UP000524492"/>
    </source>
</evidence>
<dbReference type="EMBL" id="JACIFV010000032">
    <property type="protein sequence ID" value="MBB4195526.1"/>
    <property type="molecule type" value="Genomic_DNA"/>
</dbReference>
<accession>A0A7W6QDF5</accession>
<organism evidence="1 2">
    <name type="scientific">Rhizobium aethiopicum</name>
    <dbReference type="NCBI Taxonomy" id="1138170"/>
    <lineage>
        <taxon>Bacteria</taxon>
        <taxon>Pseudomonadati</taxon>
        <taxon>Pseudomonadota</taxon>
        <taxon>Alphaproteobacteria</taxon>
        <taxon>Hyphomicrobiales</taxon>
        <taxon>Rhizobiaceae</taxon>
        <taxon>Rhizobium/Agrobacterium group</taxon>
        <taxon>Rhizobium</taxon>
    </lineage>
</organism>
<protein>
    <submittedName>
        <fullName evidence="1">Uncharacterized protein</fullName>
    </submittedName>
</protein>
<keyword evidence="2" id="KW-1185">Reference proteome</keyword>
<evidence type="ECO:0000313" key="1">
    <source>
        <dbReference type="EMBL" id="MBB4195526.1"/>
    </source>
</evidence>
<dbReference type="AlphaFoldDB" id="A0A7W6QDF5"/>
<proteinExistence type="predicted"/>